<name>A0A9P4MX48_9PLEO</name>
<dbReference type="OrthoDB" id="4720532at2759"/>
<evidence type="ECO:0000256" key="1">
    <source>
        <dbReference type="ARBA" id="ARBA00022450"/>
    </source>
</evidence>
<evidence type="ECO:0000313" key="5">
    <source>
        <dbReference type="Proteomes" id="UP000799536"/>
    </source>
</evidence>
<dbReference type="AlphaFoldDB" id="A0A9P4MX48"/>
<dbReference type="InterPro" id="IPR050091">
    <property type="entry name" value="PKS_NRPS_Biosynth_Enz"/>
</dbReference>
<dbReference type="Pfam" id="PF00698">
    <property type="entry name" value="Acyl_transf_1"/>
    <property type="match status" value="1"/>
</dbReference>
<dbReference type="Proteomes" id="UP000799536">
    <property type="component" value="Unassembled WGS sequence"/>
</dbReference>
<gene>
    <name evidence="4" type="ORF">GQ43DRAFT_375905</name>
</gene>
<dbReference type="InterPro" id="IPR016036">
    <property type="entry name" value="Malonyl_transacylase_ACP-bd"/>
</dbReference>
<sequence>MMQKKTIPAKANFIHLNPKIDPPGQDQVAIPMPSKEWNITNRLVVLKNYGASENNDALVSQEAILKSPVSTPTSPIFLSDCPIIISGKSPEAVRSYCDVLATSLSGKGTTSNLADVAYNLAMKPNRGFDYSLTFVSRSIEQLQSDLTRAISGATALNRTRSQEPYVVLCFGGQDGLTAHLSKVLYDNSVLLQRHLHECSLVCTEKLSLPSLFPTIFSPEPIKDIVTLHCILFSIQYACGKSWLDCGLKVDRMIGYSFGQLTALCVAGSLSLFEALRLVSKRARLVQQHYGSRNAIMLAVEVSDVGRLLRIAQQQHPDFSADIACYNGPQNFVITGDEMSIQAIEKASAVFRSNFRSTRLANRNAFQSRLLDDILPELTQAARELHFKPLEIPIEACSNVDDWSEMTPEKIVRHSRQAVHFMDAVRRVEQRAKGSVIWLEAGSGSAIIPMIERAVYENDDRNVYIATPLRYDANAQLNLAKATSRLWSSGVRTQFWPFHSSQSASYNWVNLSPCQFKKTRY</sequence>
<reference evidence="4" key="1">
    <citation type="journal article" date="2020" name="Stud. Mycol.">
        <title>101 Dothideomycetes genomes: a test case for predicting lifestyles and emergence of pathogens.</title>
        <authorList>
            <person name="Haridas S."/>
            <person name="Albert R."/>
            <person name="Binder M."/>
            <person name="Bloem J."/>
            <person name="Labutti K."/>
            <person name="Salamov A."/>
            <person name="Andreopoulos B."/>
            <person name="Baker S."/>
            <person name="Barry K."/>
            <person name="Bills G."/>
            <person name="Bluhm B."/>
            <person name="Cannon C."/>
            <person name="Castanera R."/>
            <person name="Culley D."/>
            <person name="Daum C."/>
            <person name="Ezra D."/>
            <person name="Gonzalez J."/>
            <person name="Henrissat B."/>
            <person name="Kuo A."/>
            <person name="Liang C."/>
            <person name="Lipzen A."/>
            <person name="Lutzoni F."/>
            <person name="Magnuson J."/>
            <person name="Mondo S."/>
            <person name="Nolan M."/>
            <person name="Ohm R."/>
            <person name="Pangilinan J."/>
            <person name="Park H.-J."/>
            <person name="Ramirez L."/>
            <person name="Alfaro M."/>
            <person name="Sun H."/>
            <person name="Tritt A."/>
            <person name="Yoshinaga Y."/>
            <person name="Zwiers L.-H."/>
            <person name="Turgeon B."/>
            <person name="Goodwin S."/>
            <person name="Spatafora J."/>
            <person name="Crous P."/>
            <person name="Grigoriev I."/>
        </authorList>
    </citation>
    <scope>NUCLEOTIDE SEQUENCE</scope>
    <source>
        <strain evidence="4">ATCC 74209</strain>
    </source>
</reference>
<dbReference type="PANTHER" id="PTHR43775:SF21">
    <property type="entry name" value="NON-REDUCING POLYKETIDE SYNTHASE AUSA-RELATED"/>
    <property type="match status" value="1"/>
</dbReference>
<dbReference type="GO" id="GO:0044550">
    <property type="term" value="P:secondary metabolite biosynthetic process"/>
    <property type="evidence" value="ECO:0007669"/>
    <property type="project" value="TreeGrafter"/>
</dbReference>
<evidence type="ECO:0000259" key="3">
    <source>
        <dbReference type="SMART" id="SM00827"/>
    </source>
</evidence>
<dbReference type="PANTHER" id="PTHR43775">
    <property type="entry name" value="FATTY ACID SYNTHASE"/>
    <property type="match status" value="1"/>
</dbReference>
<dbReference type="SUPFAM" id="SSF55048">
    <property type="entry name" value="Probable ACP-binding domain of malonyl-CoA ACP transacylase"/>
    <property type="match status" value="1"/>
</dbReference>
<dbReference type="InterPro" id="IPR001227">
    <property type="entry name" value="Ac_transferase_dom_sf"/>
</dbReference>
<evidence type="ECO:0000313" key="4">
    <source>
        <dbReference type="EMBL" id="KAF2199580.1"/>
    </source>
</evidence>
<proteinExistence type="predicted"/>
<organism evidence="4 5">
    <name type="scientific">Delitschia confertaspora ATCC 74209</name>
    <dbReference type="NCBI Taxonomy" id="1513339"/>
    <lineage>
        <taxon>Eukaryota</taxon>
        <taxon>Fungi</taxon>
        <taxon>Dikarya</taxon>
        <taxon>Ascomycota</taxon>
        <taxon>Pezizomycotina</taxon>
        <taxon>Dothideomycetes</taxon>
        <taxon>Pleosporomycetidae</taxon>
        <taxon>Pleosporales</taxon>
        <taxon>Delitschiaceae</taxon>
        <taxon>Delitschia</taxon>
    </lineage>
</organism>
<dbReference type="InterPro" id="IPR016035">
    <property type="entry name" value="Acyl_Trfase/lysoPLipase"/>
</dbReference>
<dbReference type="EMBL" id="ML994067">
    <property type="protein sequence ID" value="KAF2199580.1"/>
    <property type="molecule type" value="Genomic_DNA"/>
</dbReference>
<feature type="domain" description="Malonyl-CoA:ACP transacylase (MAT)" evidence="3">
    <location>
        <begin position="169"/>
        <end position="470"/>
    </location>
</feature>
<protein>
    <submittedName>
        <fullName evidence="4">FabD/lysophospholipase-like protein</fullName>
    </submittedName>
</protein>
<dbReference type="Gene3D" id="3.40.366.10">
    <property type="entry name" value="Malonyl-Coenzyme A Acyl Carrier Protein, domain 2"/>
    <property type="match status" value="1"/>
</dbReference>
<dbReference type="SUPFAM" id="SSF52151">
    <property type="entry name" value="FabD/lysophospholipase-like"/>
    <property type="match status" value="1"/>
</dbReference>
<dbReference type="GO" id="GO:0004312">
    <property type="term" value="F:fatty acid synthase activity"/>
    <property type="evidence" value="ECO:0007669"/>
    <property type="project" value="TreeGrafter"/>
</dbReference>
<comment type="caution">
    <text evidence="4">The sequence shown here is derived from an EMBL/GenBank/DDBJ whole genome shotgun (WGS) entry which is preliminary data.</text>
</comment>
<keyword evidence="1" id="KW-0596">Phosphopantetheine</keyword>
<accession>A0A9P4MX48</accession>
<dbReference type="GO" id="GO:0006633">
    <property type="term" value="P:fatty acid biosynthetic process"/>
    <property type="evidence" value="ECO:0007669"/>
    <property type="project" value="TreeGrafter"/>
</dbReference>
<keyword evidence="5" id="KW-1185">Reference proteome</keyword>
<dbReference type="Gene3D" id="3.30.70.3290">
    <property type="match status" value="1"/>
</dbReference>
<evidence type="ECO:0000256" key="2">
    <source>
        <dbReference type="ARBA" id="ARBA00022553"/>
    </source>
</evidence>
<dbReference type="SMART" id="SM00827">
    <property type="entry name" value="PKS_AT"/>
    <property type="match status" value="1"/>
</dbReference>
<keyword evidence="2" id="KW-0597">Phosphoprotein</keyword>
<dbReference type="InterPro" id="IPR014043">
    <property type="entry name" value="Acyl_transferase_dom"/>
</dbReference>